<evidence type="ECO:0000313" key="1">
    <source>
        <dbReference type="EMBL" id="ANE47774.1"/>
    </source>
</evidence>
<dbReference type="AlphaFoldDB" id="A0A172TLI7"/>
<keyword evidence="2" id="KW-1185">Reference proteome</keyword>
<reference evidence="1 2" key="1">
    <citation type="submission" date="2015-01" db="EMBL/GenBank/DDBJ databases">
        <title>Paenibacillus swuensis/DY6/whole genome sequencing.</title>
        <authorList>
            <person name="Kim M.K."/>
            <person name="Srinivasan S."/>
            <person name="Lee J.-J."/>
        </authorList>
    </citation>
    <scope>NUCLEOTIDE SEQUENCE [LARGE SCALE GENOMIC DNA]</scope>
    <source>
        <strain evidence="1 2">DY6</strain>
    </source>
</reference>
<gene>
    <name evidence="1" type="ORF">SY83_17460</name>
</gene>
<protein>
    <submittedName>
        <fullName evidence="1">Uncharacterized protein</fullName>
    </submittedName>
</protein>
<dbReference type="Proteomes" id="UP000076927">
    <property type="component" value="Chromosome"/>
</dbReference>
<name>A0A172TLI7_9BACL</name>
<evidence type="ECO:0000313" key="2">
    <source>
        <dbReference type="Proteomes" id="UP000076927"/>
    </source>
</evidence>
<organism evidence="1 2">
    <name type="scientific">Paenibacillus swuensis</name>
    <dbReference type="NCBI Taxonomy" id="1178515"/>
    <lineage>
        <taxon>Bacteria</taxon>
        <taxon>Bacillati</taxon>
        <taxon>Bacillota</taxon>
        <taxon>Bacilli</taxon>
        <taxon>Bacillales</taxon>
        <taxon>Paenibacillaceae</taxon>
        <taxon>Paenibacillus</taxon>
    </lineage>
</organism>
<sequence>MRLFLTNENERKEYMKNSEQEYRLKLKSMTDEQVIKEAQTQLGNGADQKLDWIIDECERREKPEIMEEVYVWYSLST</sequence>
<dbReference type="KEGG" id="pswu:SY83_17460"/>
<dbReference type="EMBL" id="CP011388">
    <property type="protein sequence ID" value="ANE47774.1"/>
    <property type="molecule type" value="Genomic_DNA"/>
</dbReference>
<dbReference type="PATRIC" id="fig|1178515.4.peg.3515"/>
<proteinExistence type="predicted"/>
<accession>A0A172TLI7</accession>